<accession>A0A9W6YRI0</accession>
<keyword evidence="1" id="KW-1133">Transmembrane helix</keyword>
<dbReference type="Proteomes" id="UP001165063">
    <property type="component" value="Unassembled WGS sequence"/>
</dbReference>
<dbReference type="GO" id="GO:0033617">
    <property type="term" value="P:mitochondrial respiratory chain complex IV assembly"/>
    <property type="evidence" value="ECO:0007669"/>
    <property type="project" value="InterPro"/>
</dbReference>
<feature type="transmembrane region" description="Helical" evidence="1">
    <location>
        <begin position="93"/>
        <end position="112"/>
    </location>
</feature>
<dbReference type="OrthoDB" id="2100652at2759"/>
<evidence type="ECO:0000313" key="3">
    <source>
        <dbReference type="Proteomes" id="UP001165063"/>
    </source>
</evidence>
<proteinExistence type="predicted"/>
<dbReference type="PANTHER" id="PTHR28523">
    <property type="entry name" value="CYTOCHROME C OXIDASE ASSEMBLY FACTOR 1"/>
    <property type="match status" value="1"/>
</dbReference>
<gene>
    <name evidence="2" type="ORF">Amon01_000047500</name>
</gene>
<dbReference type="Pfam" id="PF08695">
    <property type="entry name" value="Coa1"/>
    <property type="match status" value="1"/>
</dbReference>
<name>A0A9W6YRI0_AMBMO</name>
<dbReference type="PANTHER" id="PTHR28523:SF1">
    <property type="entry name" value="CYTOCHROME C OXIDASE ASSEMBLY FACTOR 1"/>
    <property type="match status" value="1"/>
</dbReference>
<sequence length="216" mass="24231">MMLSRRSLALIRPSNTILPSLFTTTTRNQLLHTTSRVNFPASPSNFQTNKEYKSAGKIVIDPKTGAKKLVKPMTVNTDKPFPDPLAKQRRVRYGFILFSIAMGVSLFGIFNYEKVSSPVMNATMYFLRRSEVARSKLGKEITFAGFFPWIKGELNTMKGNVDVTVDVSGSLSTAKMHLKANRNTRAHAFVIQQWTLEFADGSELDLLKDASIELTF</sequence>
<keyword evidence="3" id="KW-1185">Reference proteome</keyword>
<reference evidence="2" key="1">
    <citation type="submission" date="2023-04" db="EMBL/GenBank/DDBJ databases">
        <title>Ambrosiozyma monospora NBRC 1965.</title>
        <authorList>
            <person name="Ichikawa N."/>
            <person name="Sato H."/>
            <person name="Tonouchi N."/>
        </authorList>
    </citation>
    <scope>NUCLEOTIDE SEQUENCE</scope>
    <source>
        <strain evidence="2">NBRC 1965</strain>
    </source>
</reference>
<comment type="caution">
    <text evidence="2">The sequence shown here is derived from an EMBL/GenBank/DDBJ whole genome shotgun (WGS) entry which is preliminary data.</text>
</comment>
<keyword evidence="1" id="KW-0472">Membrane</keyword>
<keyword evidence="1" id="KW-0812">Transmembrane</keyword>
<dbReference type="EMBL" id="BSXU01000131">
    <property type="protein sequence ID" value="GMG19443.1"/>
    <property type="molecule type" value="Genomic_DNA"/>
</dbReference>
<dbReference type="InterPro" id="IPR042432">
    <property type="entry name" value="Coa1_fungi"/>
</dbReference>
<dbReference type="AlphaFoldDB" id="A0A9W6YRI0"/>
<organism evidence="2 3">
    <name type="scientific">Ambrosiozyma monospora</name>
    <name type="common">Yeast</name>
    <name type="synonym">Endomycopsis monosporus</name>
    <dbReference type="NCBI Taxonomy" id="43982"/>
    <lineage>
        <taxon>Eukaryota</taxon>
        <taxon>Fungi</taxon>
        <taxon>Dikarya</taxon>
        <taxon>Ascomycota</taxon>
        <taxon>Saccharomycotina</taxon>
        <taxon>Pichiomycetes</taxon>
        <taxon>Pichiales</taxon>
        <taxon>Pichiaceae</taxon>
        <taxon>Ambrosiozyma</taxon>
    </lineage>
</organism>
<evidence type="ECO:0000313" key="2">
    <source>
        <dbReference type="EMBL" id="GMG19443.1"/>
    </source>
</evidence>
<dbReference type="GO" id="GO:0005743">
    <property type="term" value="C:mitochondrial inner membrane"/>
    <property type="evidence" value="ECO:0007669"/>
    <property type="project" value="TreeGrafter"/>
</dbReference>
<protein>
    <submittedName>
        <fullName evidence="2">Unnamed protein product</fullName>
    </submittedName>
</protein>
<dbReference type="InterPro" id="IPR014807">
    <property type="entry name" value="Coa1"/>
</dbReference>
<evidence type="ECO:0000256" key="1">
    <source>
        <dbReference type="SAM" id="Phobius"/>
    </source>
</evidence>